<evidence type="ECO:0000256" key="2">
    <source>
        <dbReference type="ARBA" id="ARBA00004370"/>
    </source>
</evidence>
<keyword evidence="8" id="KW-0472">Membrane</keyword>
<dbReference type="PANTHER" id="PTHR43065">
    <property type="entry name" value="SENSOR HISTIDINE KINASE"/>
    <property type="match status" value="1"/>
</dbReference>
<evidence type="ECO:0000313" key="13">
    <source>
        <dbReference type="EMBL" id="MBB5189368.1"/>
    </source>
</evidence>
<dbReference type="PROSITE" id="PS50110">
    <property type="entry name" value="RESPONSE_REGULATORY"/>
    <property type="match status" value="1"/>
</dbReference>
<keyword evidence="8" id="KW-1133">Transmembrane helix</keyword>
<dbReference type="Proteomes" id="UP000543030">
    <property type="component" value="Unassembled WGS sequence"/>
</dbReference>
<dbReference type="PROSITE" id="PS50109">
    <property type="entry name" value="HIS_KIN"/>
    <property type="match status" value="1"/>
</dbReference>
<evidence type="ECO:0000259" key="11">
    <source>
        <dbReference type="PROSITE" id="PS50112"/>
    </source>
</evidence>
<comment type="caution">
    <text evidence="13">The sequence shown here is derived from an EMBL/GenBank/DDBJ whole genome shotgun (WGS) entry which is preliminary data.</text>
</comment>
<keyword evidence="14" id="KW-1185">Reference proteome</keyword>
<feature type="domain" description="Response regulatory" evidence="10">
    <location>
        <begin position="750"/>
        <end position="863"/>
    </location>
</feature>
<organism evidence="13 14">
    <name type="scientific">Silvimonas terrae</name>
    <dbReference type="NCBI Taxonomy" id="300266"/>
    <lineage>
        <taxon>Bacteria</taxon>
        <taxon>Pseudomonadati</taxon>
        <taxon>Pseudomonadota</taxon>
        <taxon>Betaproteobacteria</taxon>
        <taxon>Neisseriales</taxon>
        <taxon>Chitinibacteraceae</taxon>
        <taxon>Silvimonas</taxon>
    </lineage>
</organism>
<dbReference type="InterPro" id="IPR004358">
    <property type="entry name" value="Sig_transdc_His_kin-like_C"/>
</dbReference>
<dbReference type="Gene3D" id="3.30.450.20">
    <property type="entry name" value="PAS domain"/>
    <property type="match status" value="1"/>
</dbReference>
<dbReference type="SUPFAM" id="SSF47384">
    <property type="entry name" value="Homodimeric domain of signal transducing histidine kinase"/>
    <property type="match status" value="1"/>
</dbReference>
<keyword evidence="8" id="KW-0812">Transmembrane</keyword>
<keyword evidence="4 7" id="KW-0597">Phosphoprotein</keyword>
<keyword evidence="5" id="KW-0808">Transferase</keyword>
<evidence type="ECO:0000256" key="8">
    <source>
        <dbReference type="SAM" id="Phobius"/>
    </source>
</evidence>
<dbReference type="InterPro" id="IPR001789">
    <property type="entry name" value="Sig_transdc_resp-reg_receiver"/>
</dbReference>
<dbReference type="PRINTS" id="PR00344">
    <property type="entry name" value="BCTRLSENSOR"/>
</dbReference>
<dbReference type="Pfam" id="PF12860">
    <property type="entry name" value="PAS_7"/>
    <property type="match status" value="1"/>
</dbReference>
<dbReference type="CDD" id="cd06225">
    <property type="entry name" value="HAMP"/>
    <property type="match status" value="1"/>
</dbReference>
<evidence type="ECO:0000259" key="9">
    <source>
        <dbReference type="PROSITE" id="PS50109"/>
    </source>
</evidence>
<dbReference type="InterPro" id="IPR003594">
    <property type="entry name" value="HATPase_dom"/>
</dbReference>
<accession>A0A840RA07</accession>
<evidence type="ECO:0000256" key="6">
    <source>
        <dbReference type="ARBA" id="ARBA00022777"/>
    </source>
</evidence>
<dbReference type="Pfam" id="PF02518">
    <property type="entry name" value="HATPase_c"/>
    <property type="match status" value="1"/>
</dbReference>
<keyword evidence="6 13" id="KW-0418">Kinase</keyword>
<protein>
    <recommendedName>
        <fullName evidence="3">histidine kinase</fullName>
        <ecNumber evidence="3">2.7.13.3</ecNumber>
    </recommendedName>
</protein>
<evidence type="ECO:0000256" key="3">
    <source>
        <dbReference type="ARBA" id="ARBA00012438"/>
    </source>
</evidence>
<dbReference type="InterPro" id="IPR036097">
    <property type="entry name" value="HisK_dim/P_sf"/>
</dbReference>
<proteinExistence type="predicted"/>
<dbReference type="SUPFAM" id="SSF158472">
    <property type="entry name" value="HAMP domain-like"/>
    <property type="match status" value="1"/>
</dbReference>
<dbReference type="InterPro" id="IPR011006">
    <property type="entry name" value="CheY-like_superfamily"/>
</dbReference>
<dbReference type="Gene3D" id="6.10.340.10">
    <property type="match status" value="1"/>
</dbReference>
<comment type="subcellular location">
    <subcellularLocation>
        <location evidence="2">Membrane</location>
    </subcellularLocation>
</comment>
<evidence type="ECO:0000259" key="10">
    <source>
        <dbReference type="PROSITE" id="PS50110"/>
    </source>
</evidence>
<dbReference type="GO" id="GO:0000155">
    <property type="term" value="F:phosphorelay sensor kinase activity"/>
    <property type="evidence" value="ECO:0007669"/>
    <property type="project" value="InterPro"/>
</dbReference>
<evidence type="ECO:0000256" key="7">
    <source>
        <dbReference type="PROSITE-ProRule" id="PRU00169"/>
    </source>
</evidence>
<evidence type="ECO:0000313" key="14">
    <source>
        <dbReference type="Proteomes" id="UP000543030"/>
    </source>
</evidence>
<dbReference type="PROSITE" id="PS50112">
    <property type="entry name" value="PAS"/>
    <property type="match status" value="1"/>
</dbReference>
<evidence type="ECO:0000256" key="5">
    <source>
        <dbReference type="ARBA" id="ARBA00022679"/>
    </source>
</evidence>
<dbReference type="Pfam" id="PF00512">
    <property type="entry name" value="HisKA"/>
    <property type="match status" value="1"/>
</dbReference>
<dbReference type="CDD" id="cd00082">
    <property type="entry name" value="HisKA"/>
    <property type="match status" value="1"/>
</dbReference>
<dbReference type="SMART" id="SM00387">
    <property type="entry name" value="HATPase_c"/>
    <property type="match status" value="1"/>
</dbReference>
<dbReference type="Gene3D" id="3.40.50.2300">
    <property type="match status" value="1"/>
</dbReference>
<evidence type="ECO:0000256" key="1">
    <source>
        <dbReference type="ARBA" id="ARBA00000085"/>
    </source>
</evidence>
<dbReference type="InterPro" id="IPR003661">
    <property type="entry name" value="HisK_dim/P_dom"/>
</dbReference>
<sequence>MRALRSRLPDRMPSIRTRLIVAFLLLFLVTMSIALVGVMGMRANQRALDEYEANVVPEIARVLKLSEKVAQVAAIAPGMAGTDSPDLLRSDTEVLHNLLHDIRLLSMDLPERTADQLAANAELDGIDRDLTRLMVQSGMHRLLQRRINEERRDADRAGNEILRRRRDVARNAPTMLNLWVVTMSAFQASDFTTLGVAESDNEALWMRVRALGEDKREPELAALLHKIGEGPDNVFSLRNEFLTSEQRMTYLVQLIRSHADQLDERSAKYVEELRQVAERRHESVRRVVASSESGLWLLTAIGVVLAILGVTYVDRVLRKLQRMTRVLARLASGHTEQRIPSIDRKDEVGELARAFEVFRANMLEKQKLTEGLDSQQRLLETVFRSMNDGVSVHDGEGRLVGWNPMFQAALGMPDQRLHIGMTLLELRKALPVQARWRAVSRRTATRTTDRQTRIAAAAELHFVDQRVLEFHCQGMPGGGWVAVCRDLTARRAVEADLRQAQKMEVLGQLTGGVAHDFNNFLVAILGNLEMLEDKLQKQPEALGMAELARRSAERASQLTRRLLSFARRQPLQAEVVQPDDMLAEMLDLIEYAVGTEIEVVIKPGSGKHTVNADRGQLENAVLNLALNSAAAMPGGGTLTLAVEAGGSPERLPALKEAVVISVADTGIGIPPELLDKVMEPFFTTRALGEGSGLGLSSVYGFVRQSGGDVQIQSVVGQGTTVSLWLPPSTQDALLSHDHSRPQLTSQLGGRVLVVEDDPAVKDTALAMLRTLGADAIGVSGAQEAQDWLASNEPVELVLSDISLGSGGNGIALAAAIARRWPQTRVVLMSGLPLETHRAHPAWREGQAFIAKPFVRADLAALLV</sequence>
<dbReference type="InterPro" id="IPR036890">
    <property type="entry name" value="HATPase_C_sf"/>
</dbReference>
<gene>
    <name evidence="13" type="ORF">HNQ50_000078</name>
</gene>
<feature type="domain" description="PAS" evidence="11">
    <location>
        <begin position="375"/>
        <end position="417"/>
    </location>
</feature>
<dbReference type="InterPro" id="IPR035965">
    <property type="entry name" value="PAS-like_dom_sf"/>
</dbReference>
<dbReference type="SMART" id="SM00388">
    <property type="entry name" value="HisKA"/>
    <property type="match status" value="1"/>
</dbReference>
<dbReference type="InterPro" id="IPR000014">
    <property type="entry name" value="PAS"/>
</dbReference>
<dbReference type="SUPFAM" id="SSF55874">
    <property type="entry name" value="ATPase domain of HSP90 chaperone/DNA topoisomerase II/histidine kinase"/>
    <property type="match status" value="1"/>
</dbReference>
<evidence type="ECO:0000256" key="4">
    <source>
        <dbReference type="ARBA" id="ARBA00022553"/>
    </source>
</evidence>
<evidence type="ECO:0000259" key="12">
    <source>
        <dbReference type="PROSITE" id="PS50885"/>
    </source>
</evidence>
<dbReference type="Gene3D" id="1.10.287.130">
    <property type="match status" value="1"/>
</dbReference>
<dbReference type="Pfam" id="PF00672">
    <property type="entry name" value="HAMP"/>
    <property type="match status" value="1"/>
</dbReference>
<name>A0A840RA07_9NEIS</name>
<dbReference type="SMART" id="SM00304">
    <property type="entry name" value="HAMP"/>
    <property type="match status" value="1"/>
</dbReference>
<dbReference type="Gene3D" id="3.30.565.10">
    <property type="entry name" value="Histidine kinase-like ATPase, C-terminal domain"/>
    <property type="match status" value="1"/>
</dbReference>
<comment type="catalytic activity">
    <reaction evidence="1">
        <text>ATP + protein L-histidine = ADP + protein N-phospho-L-histidine.</text>
        <dbReference type="EC" id="2.7.13.3"/>
    </reaction>
</comment>
<dbReference type="SUPFAM" id="SSF52172">
    <property type="entry name" value="CheY-like"/>
    <property type="match status" value="1"/>
</dbReference>
<feature type="transmembrane region" description="Helical" evidence="8">
    <location>
        <begin position="294"/>
        <end position="313"/>
    </location>
</feature>
<feature type="domain" description="Histidine kinase" evidence="9">
    <location>
        <begin position="512"/>
        <end position="729"/>
    </location>
</feature>
<feature type="modified residue" description="4-aspartylphosphate" evidence="7">
    <location>
        <position position="800"/>
    </location>
</feature>
<reference evidence="13 14" key="1">
    <citation type="submission" date="2020-08" db="EMBL/GenBank/DDBJ databases">
        <title>Genomic Encyclopedia of Type Strains, Phase IV (KMG-IV): sequencing the most valuable type-strain genomes for metagenomic binning, comparative biology and taxonomic classification.</title>
        <authorList>
            <person name="Goeker M."/>
        </authorList>
    </citation>
    <scope>NUCLEOTIDE SEQUENCE [LARGE SCALE GENOMIC DNA]</scope>
    <source>
        <strain evidence="13 14">DSM 18233</strain>
    </source>
</reference>
<dbReference type="GO" id="GO:0016020">
    <property type="term" value="C:membrane"/>
    <property type="evidence" value="ECO:0007669"/>
    <property type="project" value="UniProtKB-SubCell"/>
</dbReference>
<dbReference type="AlphaFoldDB" id="A0A840RA07"/>
<dbReference type="EMBL" id="JACHHN010000001">
    <property type="protein sequence ID" value="MBB5189368.1"/>
    <property type="molecule type" value="Genomic_DNA"/>
</dbReference>
<dbReference type="InterPro" id="IPR005467">
    <property type="entry name" value="His_kinase_dom"/>
</dbReference>
<dbReference type="SMART" id="SM00448">
    <property type="entry name" value="REC"/>
    <property type="match status" value="1"/>
</dbReference>
<dbReference type="Pfam" id="PF00072">
    <property type="entry name" value="Response_reg"/>
    <property type="match status" value="1"/>
</dbReference>
<dbReference type="InterPro" id="IPR003660">
    <property type="entry name" value="HAMP_dom"/>
</dbReference>
<dbReference type="EC" id="2.7.13.3" evidence="3"/>
<dbReference type="PANTHER" id="PTHR43065:SF42">
    <property type="entry name" value="TWO-COMPONENT SENSOR PPRA"/>
    <property type="match status" value="1"/>
</dbReference>
<dbReference type="PROSITE" id="PS50885">
    <property type="entry name" value="HAMP"/>
    <property type="match status" value="1"/>
</dbReference>
<dbReference type="SUPFAM" id="SSF55785">
    <property type="entry name" value="PYP-like sensor domain (PAS domain)"/>
    <property type="match status" value="1"/>
</dbReference>
<feature type="domain" description="HAMP" evidence="12">
    <location>
        <begin position="314"/>
        <end position="367"/>
    </location>
</feature>